<evidence type="ECO:0000313" key="2">
    <source>
        <dbReference type="EMBL" id="KAI1693136.1"/>
    </source>
</evidence>
<proteinExistence type="predicted"/>
<keyword evidence="3" id="KW-1185">Reference proteome</keyword>
<gene>
    <name evidence="2" type="ORF">DdX_20829</name>
</gene>
<reference evidence="2" key="1">
    <citation type="submission" date="2022-01" db="EMBL/GenBank/DDBJ databases">
        <title>Genome Sequence Resource for Two Populations of Ditylenchus destructor, the Migratory Endoparasitic Phytonematode.</title>
        <authorList>
            <person name="Zhang H."/>
            <person name="Lin R."/>
            <person name="Xie B."/>
        </authorList>
    </citation>
    <scope>NUCLEOTIDE SEQUENCE</scope>
    <source>
        <strain evidence="2">BazhouSP</strain>
    </source>
</reference>
<protein>
    <submittedName>
        <fullName evidence="2">Uncharacterized protein</fullName>
    </submittedName>
</protein>
<accession>A0AAD4MFP2</accession>
<sequence>MKTLAVIILIGLCAVQIKCKPDRGFYGIINRAWLPKKLGLILKDDSGLKVSESWIAIQSQEQRMNGPILSDGSVHEINYSINFKSDSDGPYTLDLAHKVKKSGKMLKQTEVLASYKLGKVKEGEEKQFDIIV</sequence>
<organism evidence="2 3">
    <name type="scientific">Ditylenchus destructor</name>
    <dbReference type="NCBI Taxonomy" id="166010"/>
    <lineage>
        <taxon>Eukaryota</taxon>
        <taxon>Metazoa</taxon>
        <taxon>Ecdysozoa</taxon>
        <taxon>Nematoda</taxon>
        <taxon>Chromadorea</taxon>
        <taxon>Rhabditida</taxon>
        <taxon>Tylenchina</taxon>
        <taxon>Tylenchomorpha</taxon>
        <taxon>Sphaerularioidea</taxon>
        <taxon>Anguinidae</taxon>
        <taxon>Anguininae</taxon>
        <taxon>Ditylenchus</taxon>
    </lineage>
</organism>
<comment type="caution">
    <text evidence="2">The sequence shown here is derived from an EMBL/GenBank/DDBJ whole genome shotgun (WGS) entry which is preliminary data.</text>
</comment>
<keyword evidence="1" id="KW-0732">Signal</keyword>
<dbReference type="AlphaFoldDB" id="A0AAD4MFP2"/>
<feature type="signal peptide" evidence="1">
    <location>
        <begin position="1"/>
        <end position="19"/>
    </location>
</feature>
<dbReference type="EMBL" id="JAKKPZ010000671">
    <property type="protein sequence ID" value="KAI1693136.1"/>
    <property type="molecule type" value="Genomic_DNA"/>
</dbReference>
<evidence type="ECO:0000256" key="1">
    <source>
        <dbReference type="SAM" id="SignalP"/>
    </source>
</evidence>
<name>A0AAD4MFP2_9BILA</name>
<evidence type="ECO:0000313" key="3">
    <source>
        <dbReference type="Proteomes" id="UP001201812"/>
    </source>
</evidence>
<feature type="chain" id="PRO_5042195291" evidence="1">
    <location>
        <begin position="20"/>
        <end position="132"/>
    </location>
</feature>
<dbReference type="Proteomes" id="UP001201812">
    <property type="component" value="Unassembled WGS sequence"/>
</dbReference>